<name>A0ABR7LJ72_9ACTN</name>
<keyword evidence="2" id="KW-0378">Hydrolase</keyword>
<keyword evidence="3" id="KW-1185">Reference proteome</keyword>
<protein>
    <submittedName>
        <fullName evidence="2">Serine hydrolase</fullName>
    </submittedName>
</protein>
<dbReference type="Pfam" id="PF13354">
    <property type="entry name" value="Beta-lactamase2"/>
    <property type="match status" value="1"/>
</dbReference>
<dbReference type="InterPro" id="IPR045155">
    <property type="entry name" value="Beta-lactam_cat"/>
</dbReference>
<dbReference type="Proteomes" id="UP000805614">
    <property type="component" value="Unassembled WGS sequence"/>
</dbReference>
<accession>A0ABR7LJ72</accession>
<evidence type="ECO:0000313" key="3">
    <source>
        <dbReference type="Proteomes" id="UP000805614"/>
    </source>
</evidence>
<sequence>MGQGIRMNRRTALLGVSGMAISAVVTGRTAHSASAAAPAPAPARGDAALRDFLAFLSGHRANAGLVSYAVGRDGLPLTDRPYVWHRAGALFPVASAVKTLHLDAYAAARRIGPRQRVRLGDWEAYLLPGTDGGAHERALTALGLAVKDGRAADPNATVPFDDVVATMIEHSDNAAADFVRHRVGPDALVAAARKASGMRISPVPSLLGQMLVAFASDSPYRGMDGLRRLAALPAARRYELAGIQERRHLAGAAAPMTVPGLEEQSAWAETTYGMAPRLLAALLAGALTGRGEQAALVRRHLEWPMRLGGTLPDGLIRLGGKGGSFPGVLSDATYTVAADGTRRVTALTLRRLAVSDWISLMTSFAHQQMIVRMGTDPAFVDEVARAVTG</sequence>
<gene>
    <name evidence="2" type="ORF">HKK74_04930</name>
</gene>
<dbReference type="EMBL" id="JABVEC010000002">
    <property type="protein sequence ID" value="MBC6464843.1"/>
    <property type="molecule type" value="Genomic_DNA"/>
</dbReference>
<dbReference type="GO" id="GO:0016787">
    <property type="term" value="F:hydrolase activity"/>
    <property type="evidence" value="ECO:0007669"/>
    <property type="project" value="UniProtKB-KW"/>
</dbReference>
<evidence type="ECO:0000313" key="2">
    <source>
        <dbReference type="EMBL" id="MBC6464843.1"/>
    </source>
</evidence>
<evidence type="ECO:0000259" key="1">
    <source>
        <dbReference type="Pfam" id="PF13354"/>
    </source>
</evidence>
<dbReference type="InterPro" id="IPR012338">
    <property type="entry name" value="Beta-lactam/transpept-like"/>
</dbReference>
<feature type="domain" description="Beta-lactamase class A catalytic" evidence="1">
    <location>
        <begin position="152"/>
        <end position="344"/>
    </location>
</feature>
<dbReference type="RefSeq" id="WP_187241818.1">
    <property type="nucleotide sequence ID" value="NZ_BAAAOK010000008.1"/>
</dbReference>
<reference evidence="2 3" key="1">
    <citation type="submission" date="2020-06" db="EMBL/GenBank/DDBJ databases">
        <title>Actinomadura xiongansis sp. nov., isolated from soil of Baiyangdian.</title>
        <authorList>
            <person name="Zhang X."/>
        </authorList>
    </citation>
    <scope>NUCLEOTIDE SEQUENCE [LARGE SCALE GENOMIC DNA]</scope>
    <source>
        <strain evidence="2 3">HBUM206468</strain>
    </source>
</reference>
<proteinExistence type="predicted"/>
<dbReference type="SUPFAM" id="SSF56601">
    <property type="entry name" value="beta-lactamase/transpeptidase-like"/>
    <property type="match status" value="1"/>
</dbReference>
<comment type="caution">
    <text evidence="2">The sequence shown here is derived from an EMBL/GenBank/DDBJ whole genome shotgun (WGS) entry which is preliminary data.</text>
</comment>
<dbReference type="Gene3D" id="3.40.710.10">
    <property type="entry name" value="DD-peptidase/beta-lactamase superfamily"/>
    <property type="match status" value="1"/>
</dbReference>
<organism evidence="2 3">
    <name type="scientific">Actinomadura alba</name>
    <dbReference type="NCBI Taxonomy" id="406431"/>
    <lineage>
        <taxon>Bacteria</taxon>
        <taxon>Bacillati</taxon>
        <taxon>Actinomycetota</taxon>
        <taxon>Actinomycetes</taxon>
        <taxon>Streptosporangiales</taxon>
        <taxon>Thermomonosporaceae</taxon>
        <taxon>Actinomadura</taxon>
    </lineage>
</organism>